<dbReference type="EMBL" id="VKKY01000001">
    <property type="protein sequence ID" value="KAA3440539.1"/>
    <property type="molecule type" value="Genomic_DNA"/>
</dbReference>
<proteinExistence type="predicted"/>
<dbReference type="OrthoDB" id="6118633at2"/>
<organism evidence="1 2">
    <name type="scientific">Rufibacter hautae</name>
    <dbReference type="NCBI Taxonomy" id="2595005"/>
    <lineage>
        <taxon>Bacteria</taxon>
        <taxon>Pseudomonadati</taxon>
        <taxon>Bacteroidota</taxon>
        <taxon>Cytophagia</taxon>
        <taxon>Cytophagales</taxon>
        <taxon>Hymenobacteraceae</taxon>
        <taxon>Rufibacter</taxon>
    </lineage>
</organism>
<protein>
    <submittedName>
        <fullName evidence="1">DUF481 domain-containing protein</fullName>
    </submittedName>
</protein>
<dbReference type="Pfam" id="PF04338">
    <property type="entry name" value="DUF481"/>
    <property type="match status" value="1"/>
</dbReference>
<accession>A0A5B6TM85</accession>
<dbReference type="AlphaFoldDB" id="A0A5B6TM85"/>
<dbReference type="InterPro" id="IPR007433">
    <property type="entry name" value="DUF481"/>
</dbReference>
<evidence type="ECO:0000313" key="1">
    <source>
        <dbReference type="EMBL" id="KAA3440539.1"/>
    </source>
</evidence>
<sequence length="303" mass="34772">MFEVGNSLIAQHLVKASFYVEMTRGCCRPGHHYLLMLSFSRLSGLLFLLFFSVVSASGQILNVEKARVEKDTSNYFTGKLGVNLNLFNRAVGKEGQTDHFLGLTGNGNIGYVSDRNTYLLLGSYNYVRLKGETQVETGYIHGRVTFNRQARLSYETYAQAQYDYNRGLELRMLAGAGIRFAVVRKDNLRFNLGTGIMHEYERWHNLEEDRYINKSIPKLSNYASIRLPLNPFLELSTIHYYQVGYDQSAEMARHRFSGDLSIIMKINSRFQLTTNFSHTYENRPIVPIPNYLYSLTNGIQLSF</sequence>
<comment type="caution">
    <text evidence="1">The sequence shown here is derived from an EMBL/GenBank/DDBJ whole genome shotgun (WGS) entry which is preliminary data.</text>
</comment>
<evidence type="ECO:0000313" key="2">
    <source>
        <dbReference type="Proteomes" id="UP000324133"/>
    </source>
</evidence>
<dbReference type="Proteomes" id="UP000324133">
    <property type="component" value="Unassembled WGS sequence"/>
</dbReference>
<name>A0A5B6TM85_9BACT</name>
<gene>
    <name evidence="1" type="ORF">FOA19_07775</name>
</gene>
<keyword evidence="2" id="KW-1185">Reference proteome</keyword>
<reference evidence="1 2" key="1">
    <citation type="submission" date="2019-07" db="EMBL/GenBank/DDBJ databases">
        <title>Rufibacter sp. nov., isolated from lake sediment.</title>
        <authorList>
            <person name="Qu J.-H."/>
        </authorList>
    </citation>
    <scope>NUCLEOTIDE SEQUENCE [LARGE SCALE GENOMIC DNA]</scope>
    <source>
        <strain evidence="1 2">NBS58-1</strain>
    </source>
</reference>